<keyword evidence="1" id="KW-0472">Membrane</keyword>
<feature type="transmembrane region" description="Helical" evidence="1">
    <location>
        <begin position="7"/>
        <end position="24"/>
    </location>
</feature>
<organism evidence="2 3">
    <name type="scientific">Lactobacillus phage Ld3</name>
    <dbReference type="NCBI Taxonomy" id="1500735"/>
    <lineage>
        <taxon>Viruses</taxon>
        <taxon>Duplodnaviria</taxon>
        <taxon>Heunggongvirae</taxon>
        <taxon>Uroviricota</taxon>
        <taxon>Caudoviricetes</taxon>
        <taxon>Cequinquevirus</taxon>
        <taxon>Cequinquevirus Ld3</taxon>
    </lineage>
</organism>
<feature type="transmembrane region" description="Helical" evidence="1">
    <location>
        <begin position="30"/>
        <end position="50"/>
    </location>
</feature>
<keyword evidence="1" id="KW-1133">Transmembrane helix</keyword>
<reference evidence="2 3" key="1">
    <citation type="journal article" date="2014" name="Appl. Environ. Microbiol.">
        <title>Molecular Characterization of Three Lactobacillus delbrueckii subsp. bulgaricus Phages.</title>
        <authorList>
            <person name="Casey E."/>
            <person name="Mahony J."/>
            <person name="O'Connell-Motherway M."/>
            <person name="Bottacini F."/>
            <person name="Cornelissen A."/>
            <person name="Neve H."/>
            <person name="Heller K.J."/>
            <person name="Noben J.P."/>
            <person name="Dal Bello F."/>
            <person name="van Sinderen D."/>
        </authorList>
    </citation>
    <scope>NUCLEOTIDE SEQUENCE [LARGE SCALE GENOMIC DNA]</scope>
</reference>
<dbReference type="KEGG" id="vg:22110017"/>
<dbReference type="GeneID" id="22110017"/>
<evidence type="ECO:0000313" key="2">
    <source>
        <dbReference type="EMBL" id="AIF54446.1"/>
    </source>
</evidence>
<keyword evidence="1" id="KW-0812">Transmembrane</keyword>
<sequence length="56" mass="6080">MSKKENNTLAMVLIVVGIVMLLAMGSSSFLALVIVKIVGFLFAISGVFMMEDKENE</sequence>
<dbReference type="Proteomes" id="UP000028563">
    <property type="component" value="Segment"/>
</dbReference>
<dbReference type="RefSeq" id="YP_009098730.1">
    <property type="nucleotide sequence ID" value="NC_025421.1"/>
</dbReference>
<proteinExistence type="predicted"/>
<dbReference type="EMBL" id="KJ564038">
    <property type="protein sequence ID" value="AIF54446.1"/>
    <property type="molecule type" value="Genomic_DNA"/>
</dbReference>
<accession>A0A075KJZ0</accession>
<name>A0A075KJZ0_9CAUD</name>
<evidence type="ECO:0000313" key="3">
    <source>
        <dbReference type="Proteomes" id="UP000028563"/>
    </source>
</evidence>
<keyword evidence="3" id="KW-1185">Reference proteome</keyword>
<evidence type="ECO:0000256" key="1">
    <source>
        <dbReference type="SAM" id="Phobius"/>
    </source>
</evidence>
<protein>
    <submittedName>
        <fullName evidence="2">Uncharacterized protein</fullName>
    </submittedName>
</protein>
<dbReference type="OrthoDB" id="28804at10239"/>
<gene>
    <name evidence="2" type="ORF">LDB3_021</name>
</gene>